<feature type="transmembrane region" description="Helical" evidence="1">
    <location>
        <begin position="6"/>
        <end position="27"/>
    </location>
</feature>
<gene>
    <name evidence="2" type="ORF">Lalb_Chr25g0282771</name>
</gene>
<keyword evidence="1" id="KW-0812">Transmembrane</keyword>
<organism evidence="2 3">
    <name type="scientific">Lupinus albus</name>
    <name type="common">White lupine</name>
    <name type="synonym">Lupinus termis</name>
    <dbReference type="NCBI Taxonomy" id="3870"/>
    <lineage>
        <taxon>Eukaryota</taxon>
        <taxon>Viridiplantae</taxon>
        <taxon>Streptophyta</taxon>
        <taxon>Embryophyta</taxon>
        <taxon>Tracheophyta</taxon>
        <taxon>Spermatophyta</taxon>
        <taxon>Magnoliopsida</taxon>
        <taxon>eudicotyledons</taxon>
        <taxon>Gunneridae</taxon>
        <taxon>Pentapetalae</taxon>
        <taxon>rosids</taxon>
        <taxon>fabids</taxon>
        <taxon>Fabales</taxon>
        <taxon>Fabaceae</taxon>
        <taxon>Papilionoideae</taxon>
        <taxon>50 kb inversion clade</taxon>
        <taxon>genistoids sensu lato</taxon>
        <taxon>core genistoids</taxon>
        <taxon>Genisteae</taxon>
        <taxon>Lupinus</taxon>
    </lineage>
</organism>
<evidence type="ECO:0000313" key="2">
    <source>
        <dbReference type="EMBL" id="KAE9584847.1"/>
    </source>
</evidence>
<evidence type="ECO:0000256" key="1">
    <source>
        <dbReference type="SAM" id="Phobius"/>
    </source>
</evidence>
<keyword evidence="1" id="KW-1133">Transmembrane helix</keyword>
<evidence type="ECO:0000313" key="3">
    <source>
        <dbReference type="Proteomes" id="UP000447434"/>
    </source>
</evidence>
<proteinExistence type="predicted"/>
<dbReference type="AlphaFoldDB" id="A0A6A4NDX5"/>
<reference evidence="3" key="1">
    <citation type="journal article" date="2020" name="Nat. Commun.">
        <title>Genome sequence of the cluster root forming white lupin.</title>
        <authorList>
            <person name="Hufnagel B."/>
            <person name="Marques A."/>
            <person name="Soriano A."/>
            <person name="Marques L."/>
            <person name="Divol F."/>
            <person name="Doumas P."/>
            <person name="Sallet E."/>
            <person name="Mancinotti D."/>
            <person name="Carrere S."/>
            <person name="Marande W."/>
            <person name="Arribat S."/>
            <person name="Keller J."/>
            <person name="Huneau C."/>
            <person name="Blein T."/>
            <person name="Aime D."/>
            <person name="Laguerre M."/>
            <person name="Taylor J."/>
            <person name="Schubert V."/>
            <person name="Nelson M."/>
            <person name="Geu-Flores F."/>
            <person name="Crespi M."/>
            <person name="Gallardo-Guerrero K."/>
            <person name="Delaux P.-M."/>
            <person name="Salse J."/>
            <person name="Berges H."/>
            <person name="Guyot R."/>
            <person name="Gouzy J."/>
            <person name="Peret B."/>
        </authorList>
    </citation>
    <scope>NUCLEOTIDE SEQUENCE [LARGE SCALE GENOMIC DNA]</scope>
    <source>
        <strain evidence="3">cv. Amiga</strain>
    </source>
</reference>
<name>A0A6A4NDX5_LUPAL</name>
<comment type="caution">
    <text evidence="2">The sequence shown here is derived from an EMBL/GenBank/DDBJ whole genome shotgun (WGS) entry which is preliminary data.</text>
</comment>
<keyword evidence="1" id="KW-0472">Membrane</keyword>
<keyword evidence="3" id="KW-1185">Reference proteome</keyword>
<accession>A0A6A4NDX5</accession>
<sequence>MIFPYIFLYVYFLITSFHVRVVNFSILEIDLLKLDDNAPNNHVPNAINMIVLSKHDIVNRSTNAKRWLPKPRTRSGNDATKLSFSVSSKASYVSCLGQSQTRCLGQSQARFSLPRSESGTTLITSVRVRKISFKC</sequence>
<dbReference type="Proteomes" id="UP000447434">
    <property type="component" value="Chromosome 25"/>
</dbReference>
<dbReference type="EMBL" id="WOCE01000025">
    <property type="protein sequence ID" value="KAE9584847.1"/>
    <property type="molecule type" value="Genomic_DNA"/>
</dbReference>
<protein>
    <submittedName>
        <fullName evidence="2">Uncharacterized protein</fullName>
    </submittedName>
</protein>